<dbReference type="PANTHER" id="PTHR31377:SF0">
    <property type="entry name" value="AGMATINE DEIMINASE-RELATED"/>
    <property type="match status" value="1"/>
</dbReference>
<dbReference type="PANTHER" id="PTHR31377">
    <property type="entry name" value="AGMATINE DEIMINASE-RELATED"/>
    <property type="match status" value="1"/>
</dbReference>
<dbReference type="GO" id="GO:0009446">
    <property type="term" value="P:putrescine biosynthetic process"/>
    <property type="evidence" value="ECO:0007669"/>
    <property type="project" value="InterPro"/>
</dbReference>
<dbReference type="EMBL" id="JAAKYA010000012">
    <property type="protein sequence ID" value="NGO38159.1"/>
    <property type="molecule type" value="Genomic_DNA"/>
</dbReference>
<dbReference type="SUPFAM" id="SSF55909">
    <property type="entry name" value="Pentein"/>
    <property type="match status" value="1"/>
</dbReference>
<gene>
    <name evidence="2" type="ORF">G4L39_01950</name>
</gene>
<dbReference type="Proteomes" id="UP000477311">
    <property type="component" value="Unassembled WGS sequence"/>
</dbReference>
<protein>
    <submittedName>
        <fullName evidence="2">Agmatine deiminase family protein</fullName>
    </submittedName>
</protein>
<evidence type="ECO:0000313" key="2">
    <source>
        <dbReference type="EMBL" id="NGO38159.1"/>
    </source>
</evidence>
<keyword evidence="1" id="KW-0378">Hydrolase</keyword>
<reference evidence="2 3" key="1">
    <citation type="submission" date="2020-02" db="EMBL/GenBank/DDBJ databases">
        <title>Draft genome sequence of Limisphaera ngatamarikiensis NGM72.4T, a thermophilic Verrucomicrobia grouped in subdivision 3.</title>
        <authorList>
            <person name="Carere C.R."/>
            <person name="Steen J."/>
            <person name="Hugenholtz P."/>
            <person name="Stott M.B."/>
        </authorList>
    </citation>
    <scope>NUCLEOTIDE SEQUENCE [LARGE SCALE GENOMIC DNA]</scope>
    <source>
        <strain evidence="2 3">NGM72.4</strain>
    </source>
</reference>
<organism evidence="2 3">
    <name type="scientific">Limisphaera ngatamarikiensis</name>
    <dbReference type="NCBI Taxonomy" id="1324935"/>
    <lineage>
        <taxon>Bacteria</taxon>
        <taxon>Pseudomonadati</taxon>
        <taxon>Verrucomicrobiota</taxon>
        <taxon>Verrucomicrobiia</taxon>
        <taxon>Limisphaerales</taxon>
        <taxon>Limisphaeraceae</taxon>
        <taxon>Limisphaera</taxon>
    </lineage>
</organism>
<dbReference type="AlphaFoldDB" id="A0A6M1RKN8"/>
<sequence>MGGKQQHDIRHSDRTPAALGYSMPPEWAPHEATWLAWPHLASDWPGKLDTIRWVYTEIVRKLVPGERIHLMVRNAAEEARARQYLHRAGCPLSRVLFFHHPTNRSWTRDSGPIFVTRSQRPHPRAIVQFHFNGWAKYPNWRRDRQVPEAAARHLGMPLFEAFWNGRPFVLEGGAVDVNGSGSLLTTEECLLHPEIQVRNPGFSRRDYEAALQAHLGVRNVLWLKSGIVGDDTHGHVDDLARFVNRNTIVMVRESNPRDPNYRRLEENWELVPDLRLEDGSRPQVIALPMPAPITFDGYRLPASYANFYIGNAAVLVPTFNDPKDRLALGILGELFPDRPVVGIHAVDLVLGLGTLHCLTQQQPA</sequence>
<dbReference type="RefSeq" id="WP_165105494.1">
    <property type="nucleotide sequence ID" value="NZ_JAAKYA010000012.1"/>
</dbReference>
<evidence type="ECO:0000313" key="3">
    <source>
        <dbReference type="Proteomes" id="UP000477311"/>
    </source>
</evidence>
<dbReference type="Gene3D" id="3.75.10.10">
    <property type="entry name" value="L-arginine/glycine Amidinotransferase, Chain A"/>
    <property type="match status" value="1"/>
</dbReference>
<dbReference type="Pfam" id="PF04371">
    <property type="entry name" value="PAD_porph"/>
    <property type="match status" value="1"/>
</dbReference>
<dbReference type="InterPro" id="IPR007466">
    <property type="entry name" value="Peptidyl-Arg-deiminase_porph"/>
</dbReference>
<evidence type="ECO:0000256" key="1">
    <source>
        <dbReference type="ARBA" id="ARBA00022801"/>
    </source>
</evidence>
<dbReference type="GO" id="GO:0047632">
    <property type="term" value="F:agmatine deiminase activity"/>
    <property type="evidence" value="ECO:0007669"/>
    <property type="project" value="TreeGrafter"/>
</dbReference>
<accession>A0A6M1RKN8</accession>
<proteinExistence type="predicted"/>
<keyword evidence="3" id="KW-1185">Reference proteome</keyword>
<name>A0A6M1RKN8_9BACT</name>
<comment type="caution">
    <text evidence="2">The sequence shown here is derived from an EMBL/GenBank/DDBJ whole genome shotgun (WGS) entry which is preliminary data.</text>
</comment>
<dbReference type="GO" id="GO:0004668">
    <property type="term" value="F:protein-arginine deiminase activity"/>
    <property type="evidence" value="ECO:0007669"/>
    <property type="project" value="InterPro"/>
</dbReference>